<dbReference type="InterPro" id="IPR021145">
    <property type="entry name" value="Portal_protein_SPP1_Gp6-like"/>
</dbReference>
<comment type="caution">
    <text evidence="2">The sequence shown here is derived from an EMBL/GenBank/DDBJ whole genome shotgun (WGS) entry which is preliminary data.</text>
</comment>
<evidence type="ECO:0000313" key="2">
    <source>
        <dbReference type="EMBL" id="MDX3705306.1"/>
    </source>
</evidence>
<gene>
    <name evidence="2" type="ORF">PV662_37295</name>
</gene>
<dbReference type="Pfam" id="PF05133">
    <property type="entry name" value="SPP1_portal"/>
    <property type="match status" value="1"/>
</dbReference>
<feature type="region of interest" description="Disordered" evidence="1">
    <location>
        <begin position="478"/>
        <end position="514"/>
    </location>
</feature>
<organism evidence="2 3">
    <name type="scientific">Streptomyces europaeiscabiei</name>
    <dbReference type="NCBI Taxonomy" id="146819"/>
    <lineage>
        <taxon>Bacteria</taxon>
        <taxon>Bacillati</taxon>
        <taxon>Actinomycetota</taxon>
        <taxon>Actinomycetes</taxon>
        <taxon>Kitasatosporales</taxon>
        <taxon>Streptomycetaceae</taxon>
        <taxon>Streptomyces</taxon>
    </lineage>
</organism>
<protein>
    <submittedName>
        <fullName evidence="2">Phage portal protein</fullName>
    </submittedName>
</protein>
<proteinExistence type="predicted"/>
<evidence type="ECO:0000256" key="1">
    <source>
        <dbReference type="SAM" id="MobiDB-lite"/>
    </source>
</evidence>
<dbReference type="Proteomes" id="UP001271274">
    <property type="component" value="Unassembled WGS sequence"/>
</dbReference>
<reference evidence="2 3" key="1">
    <citation type="journal article" date="2023" name="Microb. Genom.">
        <title>Mesoterricola silvestris gen. nov., sp. nov., Mesoterricola sediminis sp. nov., Geothrix oryzae sp. nov., Geothrix edaphica sp. nov., Geothrix rubra sp. nov., and Geothrix limicola sp. nov., six novel members of Acidobacteriota isolated from soils.</title>
        <authorList>
            <person name="Weisberg A.J."/>
            <person name="Pearce E."/>
            <person name="Kramer C.G."/>
            <person name="Chang J.H."/>
            <person name="Clarke C.R."/>
        </authorList>
    </citation>
    <scope>NUCLEOTIDE SEQUENCE [LARGE SCALE GENOMIC DNA]</scope>
    <source>
        <strain evidence="2 3">ID09-01A</strain>
    </source>
</reference>
<dbReference type="EMBL" id="JARAYU010000018">
    <property type="protein sequence ID" value="MDX3705306.1"/>
    <property type="molecule type" value="Genomic_DNA"/>
</dbReference>
<name>A0ABU4NRQ4_9ACTN</name>
<sequence length="514" mass="55982">MATAMNGNQLTNVVQWLLAGRRAESARLTQVHEYIKNRVCDIYVPKSATAEYKKLVDQARFNILPLLVSSVAQGLFVDGYRPSSSLDNSPVWDAVWQPNRMDARQAGLYRSALQYGVSYATVLPGKLGDSDVPVITPWSPRRLTALYADPVNDEWPEYAMSVGFPRPVITAESPTELVTTITVYDGNFAYEVDVPAAMVTPQSADMRTDPLPFEGLAIDPKSVKVKEHGLGVCPVVRFPESFDDLDDGPQGIVYPMLPAQRQLNQTTFGLLMAQQYAAFKQRWVTGMAIAEDADGNPVEPWNAAVNRVWQSDSVDTRFGEFAETNLDGYLNSRDKTLLFIASTRQVPPHTLVVGNSVSNVSAEALAALEAGHQLDIGEHKTAFGEGVEQMLRLSGLAMGDRDTWEDTSAQVVWRDTTPRSLAQVADALGKLAQLLDVPPRALWEKIPGVTETDIRRWEAMADDRDALGDINQLLALPPAGAEQPVVPGAEEAQNAEPAGGSPDATVPAAGPERS</sequence>
<keyword evidence="3" id="KW-1185">Reference proteome</keyword>
<dbReference type="RefSeq" id="WP_319063398.1">
    <property type="nucleotide sequence ID" value="NZ_JARAYT010000010.1"/>
</dbReference>
<evidence type="ECO:0000313" key="3">
    <source>
        <dbReference type="Proteomes" id="UP001271274"/>
    </source>
</evidence>
<accession>A0ABU4NRQ4</accession>